<keyword evidence="8 13" id="KW-0547">Nucleotide-binding</keyword>
<proteinExistence type="inferred from homology"/>
<dbReference type="EMBL" id="UPXP01000022">
    <property type="protein sequence ID" value="VBB40424.1"/>
    <property type="molecule type" value="Genomic_DNA"/>
</dbReference>
<keyword evidence="12 13" id="KW-0546">Nucleotide metabolism</keyword>
<dbReference type="EC" id="2.7.4.6" evidence="3 13"/>
<dbReference type="Pfam" id="PF00334">
    <property type="entry name" value="NDK"/>
    <property type="match status" value="1"/>
</dbReference>
<evidence type="ECO:0000256" key="11">
    <source>
        <dbReference type="ARBA" id="ARBA00022842"/>
    </source>
</evidence>
<dbReference type="Gene3D" id="3.30.70.141">
    <property type="entry name" value="Nucleoside diphosphate kinase-like domain"/>
    <property type="match status" value="1"/>
</dbReference>
<evidence type="ECO:0000256" key="6">
    <source>
        <dbReference type="ARBA" id="ARBA00022679"/>
    </source>
</evidence>
<dbReference type="AlphaFoldDB" id="A0A652ZXB0"/>
<name>A0A652ZXB0_9SPIR</name>
<keyword evidence="11 13" id="KW-0460">Magnesium</keyword>
<keyword evidence="9 13" id="KW-0418">Kinase</keyword>
<evidence type="ECO:0000256" key="9">
    <source>
        <dbReference type="ARBA" id="ARBA00022777"/>
    </source>
</evidence>
<dbReference type="NCBIfam" id="NF001908">
    <property type="entry name" value="PRK00668.1"/>
    <property type="match status" value="1"/>
</dbReference>
<evidence type="ECO:0000256" key="1">
    <source>
        <dbReference type="ARBA" id="ARBA00001946"/>
    </source>
</evidence>
<organism evidence="17">
    <name type="scientific">uncultured Spirochaetota bacterium</name>
    <dbReference type="NCBI Taxonomy" id="460511"/>
    <lineage>
        <taxon>Bacteria</taxon>
        <taxon>Pseudomonadati</taxon>
        <taxon>Spirochaetota</taxon>
        <taxon>environmental samples</taxon>
    </lineage>
</organism>
<feature type="domain" description="Nucleoside diphosphate kinase-like" evidence="16">
    <location>
        <begin position="3"/>
        <end position="140"/>
    </location>
</feature>
<evidence type="ECO:0000256" key="14">
    <source>
        <dbReference type="PROSITE-ProRule" id="PRU00706"/>
    </source>
</evidence>
<dbReference type="CDD" id="cd04413">
    <property type="entry name" value="NDPk_I"/>
    <property type="match status" value="1"/>
</dbReference>
<dbReference type="InterPro" id="IPR036850">
    <property type="entry name" value="NDK-like_dom_sf"/>
</dbReference>
<feature type="binding site" evidence="13 14">
    <location>
        <position position="114"/>
    </location>
    <ligand>
        <name>ATP</name>
        <dbReference type="ChEBI" id="CHEBI:30616"/>
    </ligand>
</feature>
<keyword evidence="5 13" id="KW-0597">Phosphoprotein</keyword>
<comment type="cofactor">
    <cofactor evidence="1 13">
        <name>Mg(2+)</name>
        <dbReference type="ChEBI" id="CHEBI:18420"/>
    </cofactor>
</comment>
<comment type="catalytic activity">
    <reaction evidence="13">
        <text>a 2'-deoxyribonucleoside 5'-diphosphate + ATP = a 2'-deoxyribonucleoside 5'-triphosphate + ADP</text>
        <dbReference type="Rhea" id="RHEA:44640"/>
        <dbReference type="ChEBI" id="CHEBI:30616"/>
        <dbReference type="ChEBI" id="CHEBI:61560"/>
        <dbReference type="ChEBI" id="CHEBI:73316"/>
        <dbReference type="ChEBI" id="CHEBI:456216"/>
        <dbReference type="EC" id="2.7.4.6"/>
    </reaction>
</comment>
<dbReference type="InterPro" id="IPR001564">
    <property type="entry name" value="Nucleoside_diP_kinase"/>
</dbReference>
<evidence type="ECO:0000256" key="10">
    <source>
        <dbReference type="ARBA" id="ARBA00022840"/>
    </source>
</evidence>
<dbReference type="GO" id="GO:0005737">
    <property type="term" value="C:cytoplasm"/>
    <property type="evidence" value="ECO:0007669"/>
    <property type="project" value="UniProtKB-SubCell"/>
</dbReference>
<dbReference type="GO" id="GO:0005524">
    <property type="term" value="F:ATP binding"/>
    <property type="evidence" value="ECO:0007669"/>
    <property type="project" value="UniProtKB-UniRule"/>
</dbReference>
<keyword evidence="7 13" id="KW-0479">Metal-binding</keyword>
<protein>
    <recommendedName>
        <fullName evidence="4 13">Nucleoside diphosphate kinase</fullName>
        <shortName evidence="13">NDK</shortName>
        <shortName evidence="13">NDP kinase</shortName>
        <ecNumber evidence="3 13">2.7.4.6</ecNumber>
    </recommendedName>
    <alternativeName>
        <fullName evidence="13">Nucleoside-2-P kinase</fullName>
    </alternativeName>
</protein>
<gene>
    <name evidence="13 17" type="primary">ndk</name>
    <name evidence="17" type="ORF">TRIP_E290013</name>
</gene>
<keyword evidence="10 13" id="KW-0067">ATP-binding</keyword>
<dbReference type="InterPro" id="IPR034907">
    <property type="entry name" value="NDK-like_dom"/>
</dbReference>
<evidence type="ECO:0000256" key="8">
    <source>
        <dbReference type="ARBA" id="ARBA00022741"/>
    </source>
</evidence>
<dbReference type="PROSITE" id="PS51374">
    <property type="entry name" value="NDPK_LIKE"/>
    <property type="match status" value="1"/>
</dbReference>
<feature type="active site" description="Pros-phosphohistidine intermediate" evidence="13 14">
    <location>
        <position position="117"/>
    </location>
</feature>
<feature type="binding site" evidence="13 14">
    <location>
        <position position="104"/>
    </location>
    <ligand>
        <name>ATP</name>
        <dbReference type="ChEBI" id="CHEBI:30616"/>
    </ligand>
</feature>
<comment type="catalytic activity">
    <reaction evidence="13">
        <text>a ribonucleoside 5'-diphosphate + ATP = a ribonucleoside 5'-triphosphate + ADP</text>
        <dbReference type="Rhea" id="RHEA:18113"/>
        <dbReference type="ChEBI" id="CHEBI:30616"/>
        <dbReference type="ChEBI" id="CHEBI:57930"/>
        <dbReference type="ChEBI" id="CHEBI:61557"/>
        <dbReference type="ChEBI" id="CHEBI:456216"/>
        <dbReference type="EC" id="2.7.4.6"/>
    </reaction>
</comment>
<evidence type="ECO:0000313" key="17">
    <source>
        <dbReference type="EMBL" id="VBB40424.1"/>
    </source>
</evidence>
<dbReference type="GO" id="GO:0006241">
    <property type="term" value="P:CTP biosynthetic process"/>
    <property type="evidence" value="ECO:0007669"/>
    <property type="project" value="UniProtKB-UniRule"/>
</dbReference>
<evidence type="ECO:0000256" key="5">
    <source>
        <dbReference type="ARBA" id="ARBA00022553"/>
    </source>
</evidence>
<dbReference type="PRINTS" id="PR01243">
    <property type="entry name" value="NUCDPKINASE"/>
</dbReference>
<feature type="binding site" evidence="13 14">
    <location>
        <position position="87"/>
    </location>
    <ligand>
        <name>ATP</name>
        <dbReference type="ChEBI" id="CHEBI:30616"/>
    </ligand>
</feature>
<evidence type="ECO:0000256" key="7">
    <source>
        <dbReference type="ARBA" id="ARBA00022723"/>
    </source>
</evidence>
<feature type="binding site" evidence="13 14">
    <location>
        <position position="93"/>
    </location>
    <ligand>
        <name>ATP</name>
        <dbReference type="ChEBI" id="CHEBI:30616"/>
    </ligand>
</feature>
<feature type="binding site" evidence="13 14">
    <location>
        <position position="11"/>
    </location>
    <ligand>
        <name>ATP</name>
        <dbReference type="ChEBI" id="CHEBI:30616"/>
    </ligand>
</feature>
<evidence type="ECO:0000256" key="4">
    <source>
        <dbReference type="ARBA" id="ARBA00017632"/>
    </source>
</evidence>
<dbReference type="GO" id="GO:0046872">
    <property type="term" value="F:metal ion binding"/>
    <property type="evidence" value="ECO:0007669"/>
    <property type="project" value="UniProtKB-KW"/>
</dbReference>
<evidence type="ECO:0000259" key="16">
    <source>
        <dbReference type="SMART" id="SM00562"/>
    </source>
</evidence>
<comment type="subunit">
    <text evidence="13">Homotetramer.</text>
</comment>
<keyword evidence="13" id="KW-0963">Cytoplasm</keyword>
<comment type="subcellular location">
    <subcellularLocation>
        <location evidence="13">Cytoplasm</location>
    </subcellularLocation>
</comment>
<comment type="similarity">
    <text evidence="2 13 14 15">Belongs to the NDK family.</text>
</comment>
<evidence type="ECO:0000256" key="13">
    <source>
        <dbReference type="HAMAP-Rule" id="MF_00451"/>
    </source>
</evidence>
<keyword evidence="6 13" id="KW-0808">Transferase</keyword>
<accession>A0A652ZXB0</accession>
<sequence length="149" mass="16870">MAEERSFSMLKPGVLQRRIVGEVLSRLEAKGFRIIGLKMMRVSRQLAETHYREHRDKAFFGELVDYICSAPLIALVLEADGAVAMLRHLCGATKADQAAPGTIRGDFALHTNFNIIHASDSHESAEREIGLFFRPEEIFDWEDCNHGWI</sequence>
<evidence type="ECO:0000256" key="3">
    <source>
        <dbReference type="ARBA" id="ARBA00012966"/>
    </source>
</evidence>
<evidence type="ECO:0000256" key="12">
    <source>
        <dbReference type="ARBA" id="ARBA00023080"/>
    </source>
</evidence>
<dbReference type="GO" id="GO:0006228">
    <property type="term" value="P:UTP biosynthetic process"/>
    <property type="evidence" value="ECO:0007669"/>
    <property type="project" value="UniProtKB-UniRule"/>
</dbReference>
<dbReference type="GO" id="GO:0006183">
    <property type="term" value="P:GTP biosynthetic process"/>
    <property type="evidence" value="ECO:0007669"/>
    <property type="project" value="UniProtKB-UniRule"/>
</dbReference>
<reference evidence="17" key="1">
    <citation type="submission" date="2018-07" db="EMBL/GenBank/DDBJ databases">
        <authorList>
            <consortium name="Genoscope - CEA"/>
            <person name="William W."/>
        </authorList>
    </citation>
    <scope>NUCLEOTIDE SEQUENCE</scope>
    <source>
        <strain evidence="17">IK1</strain>
    </source>
</reference>
<dbReference type="PANTHER" id="PTHR11349">
    <property type="entry name" value="NUCLEOSIDE DIPHOSPHATE KINASE"/>
    <property type="match status" value="1"/>
</dbReference>
<dbReference type="SUPFAM" id="SSF54919">
    <property type="entry name" value="Nucleoside diphosphate kinase, NDK"/>
    <property type="match status" value="1"/>
</dbReference>
<dbReference type="GO" id="GO:0004550">
    <property type="term" value="F:nucleoside diphosphate kinase activity"/>
    <property type="evidence" value="ECO:0007669"/>
    <property type="project" value="UniProtKB-UniRule"/>
</dbReference>
<evidence type="ECO:0000256" key="15">
    <source>
        <dbReference type="RuleBase" id="RU004011"/>
    </source>
</evidence>
<comment type="function">
    <text evidence="13">Major role in the synthesis of nucleoside triphosphates other than ATP. The ATP gamma phosphate is transferred to the NDP beta phosphate via a ping-pong mechanism, using a phosphorylated active-site intermediate.</text>
</comment>
<evidence type="ECO:0000256" key="2">
    <source>
        <dbReference type="ARBA" id="ARBA00008142"/>
    </source>
</evidence>
<dbReference type="FunFam" id="3.30.70.141:FF:000003">
    <property type="entry name" value="Nucleoside diphosphate kinase"/>
    <property type="match status" value="1"/>
</dbReference>
<dbReference type="SMART" id="SM00562">
    <property type="entry name" value="NDK"/>
    <property type="match status" value="1"/>
</dbReference>
<feature type="binding site" evidence="13 14">
    <location>
        <position position="59"/>
    </location>
    <ligand>
        <name>ATP</name>
        <dbReference type="ChEBI" id="CHEBI:30616"/>
    </ligand>
</feature>
<dbReference type="HAMAP" id="MF_00451">
    <property type="entry name" value="NDP_kinase"/>
    <property type="match status" value="1"/>
</dbReference>